<evidence type="ECO:0000313" key="2">
    <source>
        <dbReference type="Proteomes" id="UP001732700"/>
    </source>
</evidence>
<evidence type="ECO:0000313" key="1">
    <source>
        <dbReference type="EnsemblPlants" id="AVESA.00010b.r2.7DG1400660.1.CDS"/>
    </source>
</evidence>
<name>A0ACD6AG91_AVESA</name>
<protein>
    <submittedName>
        <fullName evidence="1">Uncharacterized protein</fullName>
    </submittedName>
</protein>
<sequence>MSIPPDSWLRGCAAAFPQPVNDESAVGRLVQTVSQNNRDIIYRNSGDSEHDITHNVFRWNTTDYSQVFENGFQARPQGSTPDNTYFNLEHFVNHAGSPIDPNRPVPHIFISTTLSSSWRPNPSTTTLPRGEQIQVYRYEIYAPGGIWVRETLGNQYQYRAQDEISFVRGIAPQYIRSAQLYIVTRQQDDPRYVIWRRADHIIRVNGHFNPQSHPSRMLAIQRPVFDYVVPNSTERRPLTISIWRPQLARGSREKRVASDNNIVDWYARGVSDSPGYINAAFRSTEENKAYLFMRNEYVLIDYAPGSTDDRIVNGPLLICDGYPSLNDTAFGDHGIDCAFDTFIDGQVFIFSGNLCAHIKYKPARTDDEIINGPMPITDMFPFFKNTVFANSIDSAFASINENDAYLFKGDTYANINYSTKTCIAIRKITDGFYGLRGTIFQSGIEAAFASHRMEHHWFSKNRGEAYIFKGDQYALINYAPGATDDYINGGVKPIAPNWPSLREILPSKNRGLDDHYHHFHEQAHRDHEEL</sequence>
<dbReference type="Proteomes" id="UP001732700">
    <property type="component" value="Chromosome 7D"/>
</dbReference>
<keyword evidence="2" id="KW-1185">Reference proteome</keyword>
<organism evidence="1 2">
    <name type="scientific">Avena sativa</name>
    <name type="common">Oat</name>
    <dbReference type="NCBI Taxonomy" id="4498"/>
    <lineage>
        <taxon>Eukaryota</taxon>
        <taxon>Viridiplantae</taxon>
        <taxon>Streptophyta</taxon>
        <taxon>Embryophyta</taxon>
        <taxon>Tracheophyta</taxon>
        <taxon>Spermatophyta</taxon>
        <taxon>Magnoliopsida</taxon>
        <taxon>Liliopsida</taxon>
        <taxon>Poales</taxon>
        <taxon>Poaceae</taxon>
        <taxon>BOP clade</taxon>
        <taxon>Pooideae</taxon>
        <taxon>Poodae</taxon>
        <taxon>Poeae</taxon>
        <taxon>Poeae Chloroplast Group 1 (Aveneae type)</taxon>
        <taxon>Aveninae</taxon>
        <taxon>Avena</taxon>
    </lineage>
</organism>
<dbReference type="EnsemblPlants" id="AVESA.00010b.r2.7DG1400660.1">
    <property type="protein sequence ID" value="AVESA.00010b.r2.7DG1400660.1.CDS"/>
    <property type="gene ID" value="AVESA.00010b.r2.7DG1400660"/>
</dbReference>
<proteinExistence type="predicted"/>
<accession>A0ACD6AG91</accession>
<reference evidence="1" key="2">
    <citation type="submission" date="2025-09" db="UniProtKB">
        <authorList>
            <consortium name="EnsemblPlants"/>
        </authorList>
    </citation>
    <scope>IDENTIFICATION</scope>
</reference>
<reference evidence="1" key="1">
    <citation type="submission" date="2021-05" db="EMBL/GenBank/DDBJ databases">
        <authorList>
            <person name="Scholz U."/>
            <person name="Mascher M."/>
            <person name="Fiebig A."/>
        </authorList>
    </citation>
    <scope>NUCLEOTIDE SEQUENCE [LARGE SCALE GENOMIC DNA]</scope>
</reference>